<dbReference type="InterPro" id="IPR036291">
    <property type="entry name" value="NAD(P)-bd_dom_sf"/>
</dbReference>
<dbReference type="FunFam" id="3.40.50.720:FF:000173">
    <property type="entry name" value="3-oxoacyl-[acyl-carrier protein] reductase"/>
    <property type="match status" value="1"/>
</dbReference>
<organism evidence="3 4">
    <name type="scientific">Parasphingorhabdus halotolerans</name>
    <dbReference type="NCBI Taxonomy" id="2725558"/>
    <lineage>
        <taxon>Bacteria</taxon>
        <taxon>Pseudomonadati</taxon>
        <taxon>Pseudomonadota</taxon>
        <taxon>Alphaproteobacteria</taxon>
        <taxon>Sphingomonadales</taxon>
        <taxon>Sphingomonadaceae</taxon>
        <taxon>Parasphingorhabdus</taxon>
    </lineage>
</organism>
<dbReference type="InterPro" id="IPR002347">
    <property type="entry name" value="SDR_fam"/>
</dbReference>
<dbReference type="AlphaFoldDB" id="A0A6H2DKB8"/>
<dbReference type="PRINTS" id="PR00081">
    <property type="entry name" value="GDHRDH"/>
</dbReference>
<proteinExistence type="inferred from homology"/>
<sequence length="259" mass="27429">MTTSNFSPNFSIDLTGRTAIVTGASAGLGRRFAKVLAACGAKVACTARRKDKLDELVSEITADGGTAAAFALDVQDADQLKAIIPAVTETLGQPDILVNNAGIVDAEHAVRMSTELIDDVLDTNLRSAYILSCEFARPLIEQKMSGRIVNIASIAATQYGGNGAALYSVTKAGIVRVTEALAVEWARFHINVNGIAPGLFNTDMSDGMIDRAGDFSVHFPRKRLGQPEQMDSTLLYLVSPSSEVVTGTVIKVDDGQGPR</sequence>
<dbReference type="RefSeq" id="WP_168818963.1">
    <property type="nucleotide sequence ID" value="NZ_CP051217.1"/>
</dbReference>
<dbReference type="GO" id="GO:0016616">
    <property type="term" value="F:oxidoreductase activity, acting on the CH-OH group of donors, NAD or NADP as acceptor"/>
    <property type="evidence" value="ECO:0007669"/>
    <property type="project" value="TreeGrafter"/>
</dbReference>
<dbReference type="Gene3D" id="3.40.50.720">
    <property type="entry name" value="NAD(P)-binding Rossmann-like Domain"/>
    <property type="match status" value="1"/>
</dbReference>
<protein>
    <submittedName>
        <fullName evidence="3">SDR family oxidoreductase</fullName>
    </submittedName>
</protein>
<keyword evidence="2" id="KW-0560">Oxidoreductase</keyword>
<dbReference type="PANTHER" id="PTHR42760">
    <property type="entry name" value="SHORT-CHAIN DEHYDROGENASES/REDUCTASES FAMILY MEMBER"/>
    <property type="match status" value="1"/>
</dbReference>
<evidence type="ECO:0000313" key="4">
    <source>
        <dbReference type="Proteomes" id="UP000501600"/>
    </source>
</evidence>
<dbReference type="InterPro" id="IPR020904">
    <property type="entry name" value="Sc_DH/Rdtase_CS"/>
</dbReference>
<gene>
    <name evidence="3" type="ORF">HF685_07370</name>
</gene>
<keyword evidence="4" id="KW-1185">Reference proteome</keyword>
<dbReference type="PRINTS" id="PR00080">
    <property type="entry name" value="SDRFAMILY"/>
</dbReference>
<dbReference type="EMBL" id="CP051217">
    <property type="protein sequence ID" value="QJB69122.1"/>
    <property type="molecule type" value="Genomic_DNA"/>
</dbReference>
<dbReference type="Proteomes" id="UP000501600">
    <property type="component" value="Chromosome"/>
</dbReference>
<evidence type="ECO:0000256" key="1">
    <source>
        <dbReference type="ARBA" id="ARBA00006484"/>
    </source>
</evidence>
<dbReference type="GO" id="GO:0030497">
    <property type="term" value="P:fatty acid elongation"/>
    <property type="evidence" value="ECO:0007669"/>
    <property type="project" value="TreeGrafter"/>
</dbReference>
<dbReference type="PROSITE" id="PS00061">
    <property type="entry name" value="ADH_SHORT"/>
    <property type="match status" value="1"/>
</dbReference>
<name>A0A6H2DKB8_9SPHN</name>
<evidence type="ECO:0000256" key="2">
    <source>
        <dbReference type="ARBA" id="ARBA00023002"/>
    </source>
</evidence>
<reference evidence="3 4" key="1">
    <citation type="submission" date="2020-04" db="EMBL/GenBank/DDBJ databases">
        <title>Genome sequence for Sphingorhabdus sp. strain M1.</title>
        <authorList>
            <person name="Park S.-J."/>
        </authorList>
    </citation>
    <scope>NUCLEOTIDE SEQUENCE [LARGE SCALE GENOMIC DNA]</scope>
    <source>
        <strain evidence="3 4">JK6</strain>
    </source>
</reference>
<dbReference type="KEGG" id="phao:HF685_07370"/>
<comment type="similarity">
    <text evidence="1">Belongs to the short-chain dehydrogenases/reductases (SDR) family.</text>
</comment>
<evidence type="ECO:0000313" key="3">
    <source>
        <dbReference type="EMBL" id="QJB69122.1"/>
    </source>
</evidence>
<dbReference type="Pfam" id="PF13561">
    <property type="entry name" value="adh_short_C2"/>
    <property type="match status" value="1"/>
</dbReference>
<dbReference type="PANTHER" id="PTHR42760:SF135">
    <property type="entry name" value="BLL7886 PROTEIN"/>
    <property type="match status" value="1"/>
</dbReference>
<accession>A0A6H2DKB8</accession>
<dbReference type="SUPFAM" id="SSF51735">
    <property type="entry name" value="NAD(P)-binding Rossmann-fold domains"/>
    <property type="match status" value="1"/>
</dbReference>